<dbReference type="PANTHER" id="PTHR10822">
    <property type="entry name" value="GLYPICAN"/>
    <property type="match status" value="1"/>
</dbReference>
<dbReference type="GO" id="GO:0005576">
    <property type="term" value="C:extracellular region"/>
    <property type="evidence" value="ECO:0007669"/>
    <property type="project" value="TreeGrafter"/>
</dbReference>
<feature type="region of interest" description="Disordered" evidence="12">
    <location>
        <begin position="427"/>
        <end position="493"/>
    </location>
</feature>
<evidence type="ECO:0000313" key="14">
    <source>
        <dbReference type="Proteomes" id="UP001209878"/>
    </source>
</evidence>
<gene>
    <name evidence="13" type="ORF">NP493_1875g00020</name>
</gene>
<keyword evidence="6" id="KW-0654">Proteoglycan</keyword>
<evidence type="ECO:0000313" key="13">
    <source>
        <dbReference type="EMBL" id="KAK2157434.1"/>
    </source>
</evidence>
<dbReference type="EMBL" id="JAODUO010001876">
    <property type="protein sequence ID" value="KAK2157434.1"/>
    <property type="molecule type" value="Genomic_DNA"/>
</dbReference>
<accession>A0AAD9N7Y7</accession>
<evidence type="ECO:0000256" key="5">
    <source>
        <dbReference type="ARBA" id="ARBA00022729"/>
    </source>
</evidence>
<dbReference type="AlphaFoldDB" id="A0AAD9N7Y7"/>
<keyword evidence="4" id="KW-0336">GPI-anchor</keyword>
<dbReference type="GO" id="GO:0016477">
    <property type="term" value="P:cell migration"/>
    <property type="evidence" value="ECO:0007669"/>
    <property type="project" value="TreeGrafter"/>
</dbReference>
<keyword evidence="10" id="KW-0449">Lipoprotein</keyword>
<evidence type="ECO:0000256" key="3">
    <source>
        <dbReference type="ARBA" id="ARBA00022475"/>
    </source>
</evidence>
<dbReference type="PROSITE" id="PS01207">
    <property type="entry name" value="GLYPICAN"/>
    <property type="match status" value="1"/>
</dbReference>
<comment type="similarity">
    <text evidence="2 11">Belongs to the glypican family.</text>
</comment>
<dbReference type="PANTHER" id="PTHR10822:SF30">
    <property type="entry name" value="DALLY-LIKE, ISOFORM A"/>
    <property type="match status" value="1"/>
</dbReference>
<reference evidence="13" key="1">
    <citation type="journal article" date="2023" name="Mol. Biol. Evol.">
        <title>Third-Generation Sequencing Reveals the Adaptive Role of the Epigenome in Three Deep-Sea Polychaetes.</title>
        <authorList>
            <person name="Perez M."/>
            <person name="Aroh O."/>
            <person name="Sun Y."/>
            <person name="Lan Y."/>
            <person name="Juniper S.K."/>
            <person name="Young C.R."/>
            <person name="Angers B."/>
            <person name="Qian P.Y."/>
        </authorList>
    </citation>
    <scope>NUCLEOTIDE SEQUENCE</scope>
    <source>
        <strain evidence="13">R07B-5</strain>
    </source>
</reference>
<evidence type="ECO:0000256" key="10">
    <source>
        <dbReference type="ARBA" id="ARBA00023288"/>
    </source>
</evidence>
<dbReference type="Pfam" id="PF01153">
    <property type="entry name" value="Glypican"/>
    <property type="match status" value="1"/>
</dbReference>
<comment type="caution">
    <text evidence="13">The sequence shown here is derived from an EMBL/GenBank/DDBJ whole genome shotgun (WGS) entry which is preliminary data.</text>
</comment>
<comment type="subcellular location">
    <subcellularLocation>
        <location evidence="1">Cell membrane</location>
        <topology evidence="1">Lipid-anchor</topology>
        <topology evidence="1">GPI-anchor</topology>
    </subcellularLocation>
</comment>
<evidence type="ECO:0000256" key="12">
    <source>
        <dbReference type="SAM" id="MobiDB-lite"/>
    </source>
</evidence>
<feature type="region of interest" description="Disordered" evidence="12">
    <location>
        <begin position="272"/>
        <end position="301"/>
    </location>
</feature>
<keyword evidence="8" id="KW-0325">Glycoprotein</keyword>
<dbReference type="GO" id="GO:1905475">
    <property type="term" value="P:regulation of protein localization to membrane"/>
    <property type="evidence" value="ECO:0007669"/>
    <property type="project" value="TreeGrafter"/>
</dbReference>
<dbReference type="Proteomes" id="UP001209878">
    <property type="component" value="Unassembled WGS sequence"/>
</dbReference>
<dbReference type="GO" id="GO:0098552">
    <property type="term" value="C:side of membrane"/>
    <property type="evidence" value="ECO:0007669"/>
    <property type="project" value="UniProtKB-KW"/>
</dbReference>
<protein>
    <recommendedName>
        <fullName evidence="15">Glypican-6</fullName>
    </recommendedName>
</protein>
<keyword evidence="9" id="KW-0357">Heparan sulfate</keyword>
<keyword evidence="14" id="KW-1185">Reference proteome</keyword>
<evidence type="ECO:0000256" key="4">
    <source>
        <dbReference type="ARBA" id="ARBA00022622"/>
    </source>
</evidence>
<dbReference type="GO" id="GO:0005886">
    <property type="term" value="C:plasma membrane"/>
    <property type="evidence" value="ECO:0007669"/>
    <property type="project" value="UniProtKB-SubCell"/>
</dbReference>
<evidence type="ECO:0000256" key="9">
    <source>
        <dbReference type="ARBA" id="ARBA00023207"/>
    </source>
</evidence>
<dbReference type="InterPro" id="IPR019803">
    <property type="entry name" value="Glypican_CS"/>
</dbReference>
<dbReference type="InterPro" id="IPR001863">
    <property type="entry name" value="Glypican"/>
</dbReference>
<evidence type="ECO:0000256" key="6">
    <source>
        <dbReference type="ARBA" id="ARBA00022974"/>
    </source>
</evidence>
<dbReference type="GO" id="GO:0009986">
    <property type="term" value="C:cell surface"/>
    <property type="evidence" value="ECO:0007669"/>
    <property type="project" value="TreeGrafter"/>
</dbReference>
<dbReference type="GO" id="GO:0009966">
    <property type="term" value="P:regulation of signal transduction"/>
    <property type="evidence" value="ECO:0007669"/>
    <property type="project" value="InterPro"/>
</dbReference>
<evidence type="ECO:0000256" key="11">
    <source>
        <dbReference type="RuleBase" id="RU003518"/>
    </source>
</evidence>
<organism evidence="13 14">
    <name type="scientific">Ridgeia piscesae</name>
    <name type="common">Tubeworm</name>
    <dbReference type="NCBI Taxonomy" id="27915"/>
    <lineage>
        <taxon>Eukaryota</taxon>
        <taxon>Metazoa</taxon>
        <taxon>Spiralia</taxon>
        <taxon>Lophotrochozoa</taxon>
        <taxon>Annelida</taxon>
        <taxon>Polychaeta</taxon>
        <taxon>Sedentaria</taxon>
        <taxon>Canalipalpata</taxon>
        <taxon>Sabellida</taxon>
        <taxon>Siboglinidae</taxon>
        <taxon>Ridgeia</taxon>
    </lineage>
</organism>
<evidence type="ECO:0000256" key="2">
    <source>
        <dbReference type="ARBA" id="ARBA00010260"/>
    </source>
</evidence>
<evidence type="ECO:0000256" key="7">
    <source>
        <dbReference type="ARBA" id="ARBA00023136"/>
    </source>
</evidence>
<feature type="compositionally biased region" description="Low complexity" evidence="12">
    <location>
        <begin position="284"/>
        <end position="299"/>
    </location>
</feature>
<proteinExistence type="inferred from homology"/>
<keyword evidence="7" id="KW-0472">Membrane</keyword>
<keyword evidence="5" id="KW-0732">Signal</keyword>
<keyword evidence="3" id="KW-1003">Cell membrane</keyword>
<dbReference type="GO" id="GO:0045202">
    <property type="term" value="C:synapse"/>
    <property type="evidence" value="ECO:0007669"/>
    <property type="project" value="TreeGrafter"/>
</dbReference>
<evidence type="ECO:0000256" key="8">
    <source>
        <dbReference type="ARBA" id="ARBA00023180"/>
    </source>
</evidence>
<sequence>MEHKLSTQSRQEFDRIMVDKLSVLRNTFISRTAKFDAFFTELLDNAKRDLHEMFVRTYGLLYQQNSHVFTDLFNDLRSYYKGRDLNLLDTLDGFFVTLLQKMFLLLNAQYTFDDKYMQCVAEHMDQLKPFGDVPKKLAAHVKRAFIAARTFVQGLSIGRDVIIAISKVGPSQSCSRAFMKMMYCPYCRSLPATKPCNNFCMNVMKGCLASQADLNTDWNNYIGALLKLATRLEGPFNIESVVDPIDVQISDAIMNYQENSEAVSNKVFQGCGQPQMSRNKRSASSQPSQGSSSRSSRGPYEYDWKFSQKPYVRPTTAYGTSLDRLVRDIRQKVVVSKDFWKSMSHSVCNGIAAPLVDVTNCWNGLGKSRYLPEVMADGAMNQLSNPEVDVDIRRPNFVANQQILRLKLITNKLNNAHNGLDVDWIDTSDGKEDMEEDDVSGSGSGSGSGDGYKVVDPDLSFTQPTRKPVVVRTHTPPRGEYPREDRPYSSAPSAHVQSTLPLVTILLLASVLAATGHMTS</sequence>
<name>A0AAD9N7Y7_RIDPI</name>
<evidence type="ECO:0008006" key="15">
    <source>
        <dbReference type="Google" id="ProtNLM"/>
    </source>
</evidence>
<evidence type="ECO:0000256" key="1">
    <source>
        <dbReference type="ARBA" id="ARBA00004609"/>
    </source>
</evidence>